<feature type="non-terminal residue" evidence="14">
    <location>
        <position position="1"/>
    </location>
</feature>
<organism evidence="14">
    <name type="scientific">marine metagenome</name>
    <dbReference type="NCBI Taxonomy" id="408172"/>
    <lineage>
        <taxon>unclassified sequences</taxon>
        <taxon>metagenomes</taxon>
        <taxon>ecological metagenomes</taxon>
    </lineage>
</organism>
<dbReference type="NCBIfam" id="NF003933">
    <property type="entry name" value="PRK05444.2-2"/>
    <property type="match status" value="1"/>
</dbReference>
<dbReference type="Gene3D" id="3.40.50.920">
    <property type="match status" value="1"/>
</dbReference>
<evidence type="ECO:0000256" key="5">
    <source>
        <dbReference type="ARBA" id="ARBA00011738"/>
    </source>
</evidence>
<evidence type="ECO:0000256" key="4">
    <source>
        <dbReference type="ARBA" id="ARBA00011081"/>
    </source>
</evidence>
<evidence type="ECO:0000256" key="11">
    <source>
        <dbReference type="ARBA" id="ARBA00023052"/>
    </source>
</evidence>
<dbReference type="GO" id="GO:0016114">
    <property type="term" value="P:terpenoid biosynthetic process"/>
    <property type="evidence" value="ECO:0007669"/>
    <property type="project" value="InterPro"/>
</dbReference>
<dbReference type="Pfam" id="PF02780">
    <property type="entry name" value="Transketolase_C"/>
    <property type="match status" value="1"/>
</dbReference>
<dbReference type="SMART" id="SM00861">
    <property type="entry name" value="Transket_pyr"/>
    <property type="match status" value="1"/>
</dbReference>
<protein>
    <recommendedName>
        <fullName evidence="6">1-deoxy-D-xylulose-5-phosphate synthase</fullName>
        <ecNumber evidence="6">2.2.1.7</ecNumber>
    </recommendedName>
</protein>
<comment type="subunit">
    <text evidence="5">Homodimer.</text>
</comment>
<dbReference type="FunFam" id="3.40.50.920:FF:000002">
    <property type="entry name" value="1-deoxy-D-xylulose-5-phosphate synthase"/>
    <property type="match status" value="1"/>
</dbReference>
<evidence type="ECO:0000259" key="13">
    <source>
        <dbReference type="SMART" id="SM00861"/>
    </source>
</evidence>
<dbReference type="EC" id="2.2.1.7" evidence="6"/>
<dbReference type="InterPro" id="IPR009014">
    <property type="entry name" value="Transketo_C/PFOR_II"/>
</dbReference>
<dbReference type="InterPro" id="IPR005477">
    <property type="entry name" value="Dxylulose-5-P_synthase"/>
</dbReference>
<dbReference type="SUPFAM" id="SSF52922">
    <property type="entry name" value="TK C-terminal domain-like"/>
    <property type="match status" value="1"/>
</dbReference>
<feature type="domain" description="Transketolase-like pyrimidine-binding" evidence="13">
    <location>
        <begin position="320"/>
        <end position="484"/>
    </location>
</feature>
<name>A0A381QAP3_9ZZZZ</name>
<dbReference type="HAMAP" id="MF_00315">
    <property type="entry name" value="DXP_synth"/>
    <property type="match status" value="1"/>
</dbReference>
<dbReference type="SUPFAM" id="SSF52518">
    <property type="entry name" value="Thiamin diphosphate-binding fold (THDP-binding)"/>
    <property type="match status" value="2"/>
</dbReference>
<dbReference type="PANTHER" id="PTHR43322">
    <property type="entry name" value="1-D-DEOXYXYLULOSE 5-PHOSPHATE SYNTHASE-RELATED"/>
    <property type="match status" value="1"/>
</dbReference>
<dbReference type="Pfam" id="PF13292">
    <property type="entry name" value="DXP_synthase_N"/>
    <property type="match status" value="1"/>
</dbReference>
<evidence type="ECO:0000256" key="9">
    <source>
        <dbReference type="ARBA" id="ARBA00022842"/>
    </source>
</evidence>
<dbReference type="PROSITE" id="PS00801">
    <property type="entry name" value="TRANSKETOLASE_1"/>
    <property type="match status" value="1"/>
</dbReference>
<dbReference type="EMBL" id="UINC01001276">
    <property type="protein sequence ID" value="SUZ76392.1"/>
    <property type="molecule type" value="Genomic_DNA"/>
</dbReference>
<reference evidence="14" key="1">
    <citation type="submission" date="2018-05" db="EMBL/GenBank/DDBJ databases">
        <authorList>
            <person name="Lanie J.A."/>
            <person name="Ng W.-L."/>
            <person name="Kazmierczak K.M."/>
            <person name="Andrzejewski T.M."/>
            <person name="Davidsen T.M."/>
            <person name="Wayne K.J."/>
            <person name="Tettelin H."/>
            <person name="Glass J.I."/>
            <person name="Rusch D."/>
            <person name="Podicherti R."/>
            <person name="Tsui H.-C.T."/>
            <person name="Winkler M.E."/>
        </authorList>
    </citation>
    <scope>NUCLEOTIDE SEQUENCE</scope>
</reference>
<keyword evidence="7" id="KW-0808">Transferase</keyword>
<gene>
    <name evidence="14" type="ORF">METZ01_LOCUS29246</name>
</gene>
<dbReference type="CDD" id="cd02007">
    <property type="entry name" value="TPP_DXS"/>
    <property type="match status" value="1"/>
</dbReference>
<dbReference type="InterPro" id="IPR005475">
    <property type="entry name" value="Transketolase-like_Pyr-bd"/>
</dbReference>
<dbReference type="Pfam" id="PF02779">
    <property type="entry name" value="Transket_pyr"/>
    <property type="match status" value="1"/>
</dbReference>
<evidence type="ECO:0000256" key="12">
    <source>
        <dbReference type="ARBA" id="ARBA00023229"/>
    </source>
</evidence>
<keyword evidence="12" id="KW-0414">Isoprene biosynthesis</keyword>
<dbReference type="GO" id="GO:0009228">
    <property type="term" value="P:thiamine biosynthetic process"/>
    <property type="evidence" value="ECO:0007669"/>
    <property type="project" value="UniProtKB-KW"/>
</dbReference>
<sequence>VNSVALLDGISYPRDLRRLDRDDLPSLVDELRTRHIDVVSQKGGHFGASLGVAELTVALHYAFDTPRDQIVWDTGHQAYIHKILTGRNEQLPTIRTQGGLAPFCRRDESEYDTFGAGHAATSISAAWGMAVGRDLTQQDFSVVAVIGDGAMGCGLAYEALNNAGHTDRDFVVVLNDNDMSIAPAVGAMNKYLTSMITNPAYNKVRGLVKEVLHRTPAALGDVMEELAVRLDESVKHLLTPGLIFQELGFRYVGPVDGHDVKTLAETLSKVRKMKGPILVHALTQKGKGFSKAENDPYTWHASGPFDKTTGSGIKKSGGLPRYQKVFGKGLVQLAETDPLIVAITAAMPDGTSTDMFDEGFPDRFFDVGIAEGHGVTFAAGLATQGVKPVVAIYSTFLQRAYDNIVHDVALQDLPVVFCMDRAGVAGEDGPTHHGALDIAYMLAVQGMTVTAPKDGAEMLALVRLATEKHDGPWCVRWPRDAVPSDVPHLNEIAPVEPYTWEILRKGSDCAILAVGSMVLPALEAADVLGAEGVKCTVVNCRFLKPYDRSVFNEVMRNHPTVLTIEEGQVVNGFGAFMAKELNELNLKTAPQMSAMGLPDSFIEHGARKDLLADIGLDVEGIVTRIRTLAGVRSASLMETA</sequence>
<evidence type="ECO:0000256" key="10">
    <source>
        <dbReference type="ARBA" id="ARBA00022977"/>
    </source>
</evidence>
<comment type="cofactor">
    <cofactor evidence="1">
        <name>Mg(2+)</name>
        <dbReference type="ChEBI" id="CHEBI:18420"/>
    </cofactor>
</comment>
<evidence type="ECO:0000313" key="14">
    <source>
        <dbReference type="EMBL" id="SUZ76392.1"/>
    </source>
</evidence>
<evidence type="ECO:0000256" key="2">
    <source>
        <dbReference type="ARBA" id="ARBA00001964"/>
    </source>
</evidence>
<dbReference type="PANTHER" id="PTHR43322:SF5">
    <property type="entry name" value="1-DEOXY-D-XYLULOSE-5-PHOSPHATE SYNTHASE, CHLOROPLASTIC"/>
    <property type="match status" value="1"/>
</dbReference>
<evidence type="ECO:0000256" key="1">
    <source>
        <dbReference type="ARBA" id="ARBA00001946"/>
    </source>
</evidence>
<evidence type="ECO:0000256" key="7">
    <source>
        <dbReference type="ARBA" id="ARBA00022679"/>
    </source>
</evidence>
<dbReference type="InterPro" id="IPR049557">
    <property type="entry name" value="Transketolase_CS"/>
</dbReference>
<dbReference type="GO" id="GO:0019288">
    <property type="term" value="P:isopentenyl diphosphate biosynthetic process, methylerythritol 4-phosphate pathway"/>
    <property type="evidence" value="ECO:0007669"/>
    <property type="project" value="TreeGrafter"/>
</dbReference>
<dbReference type="GO" id="GO:0008661">
    <property type="term" value="F:1-deoxy-D-xylulose-5-phosphate synthase activity"/>
    <property type="evidence" value="ECO:0007669"/>
    <property type="project" value="UniProtKB-EC"/>
</dbReference>
<proteinExistence type="inferred from homology"/>
<dbReference type="AlphaFoldDB" id="A0A381QAP3"/>
<comment type="pathway">
    <text evidence="3">Metabolic intermediate biosynthesis; 1-deoxy-D-xylulose 5-phosphate biosynthesis; 1-deoxy-D-xylulose 5-phosphate from D-glyceraldehyde 3-phosphate and pyruvate: step 1/1.</text>
</comment>
<keyword evidence="11" id="KW-0786">Thiamine pyrophosphate</keyword>
<keyword evidence="8" id="KW-0479">Metal-binding</keyword>
<dbReference type="Gene3D" id="3.40.50.970">
    <property type="match status" value="2"/>
</dbReference>
<keyword evidence="9" id="KW-0460">Magnesium</keyword>
<comment type="cofactor">
    <cofactor evidence="2">
        <name>thiamine diphosphate</name>
        <dbReference type="ChEBI" id="CHEBI:58937"/>
    </cofactor>
</comment>
<dbReference type="GO" id="GO:0046872">
    <property type="term" value="F:metal ion binding"/>
    <property type="evidence" value="ECO:0007669"/>
    <property type="project" value="UniProtKB-KW"/>
</dbReference>
<evidence type="ECO:0000256" key="8">
    <source>
        <dbReference type="ARBA" id="ARBA00022723"/>
    </source>
</evidence>
<dbReference type="InterPro" id="IPR033248">
    <property type="entry name" value="Transketolase_C"/>
</dbReference>
<dbReference type="CDD" id="cd07033">
    <property type="entry name" value="TPP_PYR_DXS_TK_like"/>
    <property type="match status" value="1"/>
</dbReference>
<comment type="similarity">
    <text evidence="4">Belongs to the transketolase family. DXPS subfamily.</text>
</comment>
<dbReference type="UniPathway" id="UPA00064">
    <property type="reaction ID" value="UER00091"/>
</dbReference>
<evidence type="ECO:0000256" key="6">
    <source>
        <dbReference type="ARBA" id="ARBA00013150"/>
    </source>
</evidence>
<accession>A0A381QAP3</accession>
<evidence type="ECO:0000256" key="3">
    <source>
        <dbReference type="ARBA" id="ARBA00004980"/>
    </source>
</evidence>
<dbReference type="GO" id="GO:0005829">
    <property type="term" value="C:cytosol"/>
    <property type="evidence" value="ECO:0007669"/>
    <property type="project" value="TreeGrafter"/>
</dbReference>
<dbReference type="InterPro" id="IPR029061">
    <property type="entry name" value="THDP-binding"/>
</dbReference>
<keyword evidence="10" id="KW-0784">Thiamine biosynthesis</keyword>
<dbReference type="NCBIfam" id="TIGR00204">
    <property type="entry name" value="dxs"/>
    <property type="match status" value="1"/>
</dbReference>